<feature type="region of interest" description="Disordered" evidence="1">
    <location>
        <begin position="64"/>
        <end position="134"/>
    </location>
</feature>
<name>A0A5B0PMV0_PUCGR</name>
<dbReference type="EMBL" id="VSWC01000053">
    <property type="protein sequence ID" value="KAA1102203.1"/>
    <property type="molecule type" value="Genomic_DNA"/>
</dbReference>
<feature type="compositionally biased region" description="Polar residues" evidence="1">
    <location>
        <begin position="92"/>
        <end position="113"/>
    </location>
</feature>
<evidence type="ECO:0000256" key="1">
    <source>
        <dbReference type="SAM" id="MobiDB-lite"/>
    </source>
</evidence>
<evidence type="ECO:0000313" key="4">
    <source>
        <dbReference type="Proteomes" id="UP000324748"/>
    </source>
</evidence>
<keyword evidence="4" id="KW-1185">Reference proteome</keyword>
<feature type="region of interest" description="Disordered" evidence="1">
    <location>
        <begin position="147"/>
        <end position="168"/>
    </location>
</feature>
<gene>
    <name evidence="3" type="ORF">PGT21_036778</name>
</gene>
<dbReference type="InterPro" id="IPR000953">
    <property type="entry name" value="Chromo/chromo_shadow_dom"/>
</dbReference>
<dbReference type="PROSITE" id="PS50013">
    <property type="entry name" value="CHROMO_2"/>
    <property type="match status" value="1"/>
</dbReference>
<accession>A0A5B0PMV0</accession>
<dbReference type="OrthoDB" id="3647690at2759"/>
<proteinExistence type="predicted"/>
<organism evidence="3 4">
    <name type="scientific">Puccinia graminis f. sp. tritici</name>
    <dbReference type="NCBI Taxonomy" id="56615"/>
    <lineage>
        <taxon>Eukaryota</taxon>
        <taxon>Fungi</taxon>
        <taxon>Dikarya</taxon>
        <taxon>Basidiomycota</taxon>
        <taxon>Pucciniomycotina</taxon>
        <taxon>Pucciniomycetes</taxon>
        <taxon>Pucciniales</taxon>
        <taxon>Pucciniaceae</taxon>
        <taxon>Puccinia</taxon>
    </lineage>
</organism>
<evidence type="ECO:0000313" key="3">
    <source>
        <dbReference type="EMBL" id="KAA1102203.1"/>
    </source>
</evidence>
<feature type="domain" description="Chromo" evidence="2">
    <location>
        <begin position="11"/>
        <end position="47"/>
    </location>
</feature>
<dbReference type="AlphaFoldDB" id="A0A5B0PMV0"/>
<feature type="compositionally biased region" description="Low complexity" evidence="1">
    <location>
        <begin position="147"/>
        <end position="162"/>
    </location>
</feature>
<sequence>MKRKTGRGKLWEAIEILEEKGGKYYIKWAGIDPATQEPWEPTWEPKSMANAALVADWRSKNRTQDLSKVASHHFVANPQKNPSPDVKPMSNPPAQDSSNSPELSLCRATNYSLANPDDTPSRTDLAPSSCGFDPPGQKRLNWAIILSPSTNPQPNQPNPDSQHYIFNS</sequence>
<comment type="caution">
    <text evidence="3">The sequence shown here is derived from an EMBL/GenBank/DDBJ whole genome shotgun (WGS) entry which is preliminary data.</text>
</comment>
<evidence type="ECO:0000259" key="2">
    <source>
        <dbReference type="PROSITE" id="PS50013"/>
    </source>
</evidence>
<dbReference type="Gene3D" id="2.40.50.40">
    <property type="match status" value="1"/>
</dbReference>
<protein>
    <recommendedName>
        <fullName evidence="2">Chromo domain-containing protein</fullName>
    </recommendedName>
</protein>
<dbReference type="Proteomes" id="UP000324748">
    <property type="component" value="Unassembled WGS sequence"/>
</dbReference>
<reference evidence="3 4" key="1">
    <citation type="submission" date="2019-05" db="EMBL/GenBank/DDBJ databases">
        <title>Emergence of the Ug99 lineage of the wheat stem rust pathogen through somatic hybridization.</title>
        <authorList>
            <person name="Li F."/>
            <person name="Upadhyaya N.M."/>
            <person name="Sperschneider J."/>
            <person name="Matny O."/>
            <person name="Nguyen-Phuc H."/>
            <person name="Mago R."/>
            <person name="Raley C."/>
            <person name="Miller M.E."/>
            <person name="Silverstein K.A.T."/>
            <person name="Henningsen E."/>
            <person name="Hirsch C.D."/>
            <person name="Visser B."/>
            <person name="Pretorius Z.A."/>
            <person name="Steffenson B.J."/>
            <person name="Schwessinger B."/>
            <person name="Dodds P.N."/>
            <person name="Figueroa M."/>
        </authorList>
    </citation>
    <scope>NUCLEOTIDE SEQUENCE [LARGE SCALE GENOMIC DNA]</scope>
    <source>
        <strain evidence="3">21-0</strain>
    </source>
</reference>